<gene>
    <name evidence="1" type="primary">Acey_s0746.g2016</name>
    <name evidence="1" type="ORF">Y032_0746g2016</name>
</gene>
<dbReference type="Proteomes" id="UP000024635">
    <property type="component" value="Unassembled WGS sequence"/>
</dbReference>
<sequence>MVRTRSGVVVFPAASCADALRWRSAWVMFMEAVVQGPELIALPGPQDDDTWGRTIDMIGSDGRKDNAATITNSSYEMSTPAEIGEQYY</sequence>
<dbReference type="AlphaFoldDB" id="A0A016WFM2"/>
<keyword evidence="2" id="KW-1185">Reference proteome</keyword>
<protein>
    <submittedName>
        <fullName evidence="1">Uncharacterized protein</fullName>
    </submittedName>
</protein>
<name>A0A016WFM2_9BILA</name>
<dbReference type="EMBL" id="JARK01000346">
    <property type="protein sequence ID" value="EYC38052.1"/>
    <property type="molecule type" value="Genomic_DNA"/>
</dbReference>
<evidence type="ECO:0000313" key="1">
    <source>
        <dbReference type="EMBL" id="EYC38052.1"/>
    </source>
</evidence>
<accession>A0A016WFM2</accession>
<comment type="caution">
    <text evidence="1">The sequence shown here is derived from an EMBL/GenBank/DDBJ whole genome shotgun (WGS) entry which is preliminary data.</text>
</comment>
<proteinExistence type="predicted"/>
<reference evidence="2" key="1">
    <citation type="journal article" date="2015" name="Nat. Genet.">
        <title>The genome and transcriptome of the zoonotic hookworm Ancylostoma ceylanicum identify infection-specific gene families.</title>
        <authorList>
            <person name="Schwarz E.M."/>
            <person name="Hu Y."/>
            <person name="Antoshechkin I."/>
            <person name="Miller M.M."/>
            <person name="Sternberg P.W."/>
            <person name="Aroian R.V."/>
        </authorList>
    </citation>
    <scope>NUCLEOTIDE SEQUENCE</scope>
    <source>
        <strain evidence="2">HY135</strain>
    </source>
</reference>
<evidence type="ECO:0000313" key="2">
    <source>
        <dbReference type="Proteomes" id="UP000024635"/>
    </source>
</evidence>
<organism evidence="1 2">
    <name type="scientific">Ancylostoma ceylanicum</name>
    <dbReference type="NCBI Taxonomy" id="53326"/>
    <lineage>
        <taxon>Eukaryota</taxon>
        <taxon>Metazoa</taxon>
        <taxon>Ecdysozoa</taxon>
        <taxon>Nematoda</taxon>
        <taxon>Chromadorea</taxon>
        <taxon>Rhabditida</taxon>
        <taxon>Rhabditina</taxon>
        <taxon>Rhabditomorpha</taxon>
        <taxon>Strongyloidea</taxon>
        <taxon>Ancylostomatidae</taxon>
        <taxon>Ancylostomatinae</taxon>
        <taxon>Ancylostoma</taxon>
    </lineage>
</organism>